<gene>
    <name evidence="1" type="ORF">ETEE_4153</name>
</gene>
<dbReference type="Proteomes" id="UP000028681">
    <property type="component" value="Chromosome"/>
</dbReference>
<reference evidence="1 2" key="1">
    <citation type="journal article" date="2012" name="PLoS ONE">
        <title>Edwardsiella comparative phylogenomics reveal the new intra/inter-species taxonomic relationships, virulence evolution and niche adaptation mechanisms.</title>
        <authorList>
            <person name="Yang M."/>
            <person name="Lv Y."/>
            <person name="Xiao J."/>
            <person name="Wu H."/>
            <person name="Zheng H."/>
            <person name="Liu Q."/>
            <person name="Zhang Y."/>
            <person name="Wang Q."/>
        </authorList>
    </citation>
    <scope>NUCLEOTIDE SEQUENCE [LARGE SCALE GENOMIC DNA]</scope>
    <source>
        <strain evidence="2">080813</strain>
    </source>
</reference>
<dbReference type="KEGG" id="ete:ETEE_4153"/>
<organism evidence="1 2">
    <name type="scientific">Edwardsiella anguillarum ET080813</name>
    <dbReference type="NCBI Taxonomy" id="667120"/>
    <lineage>
        <taxon>Bacteria</taxon>
        <taxon>Pseudomonadati</taxon>
        <taxon>Pseudomonadota</taxon>
        <taxon>Gammaproteobacteria</taxon>
        <taxon>Enterobacterales</taxon>
        <taxon>Hafniaceae</taxon>
        <taxon>Edwardsiella</taxon>
    </lineage>
</organism>
<evidence type="ECO:0000313" key="2">
    <source>
        <dbReference type="Proteomes" id="UP000028681"/>
    </source>
</evidence>
<sequence length="39" mass="4618">MLLSSEWSSKPVFFQADSSNVFYRSRCFLSFFDISLDFI</sequence>
<protein>
    <submittedName>
        <fullName evidence="1">Uncharacterized protein</fullName>
    </submittedName>
</protein>
<proteinExistence type="predicted"/>
<name>A0A076LVR8_9GAMM</name>
<dbReference type="HOGENOM" id="CLU_3308827_0_0_6"/>
<dbReference type="EMBL" id="CP006664">
    <property type="protein sequence ID" value="AIJ10558.1"/>
    <property type="molecule type" value="Genomic_DNA"/>
</dbReference>
<dbReference type="AlphaFoldDB" id="A0A076LVR8"/>
<evidence type="ECO:0000313" key="1">
    <source>
        <dbReference type="EMBL" id="AIJ10558.1"/>
    </source>
</evidence>
<accession>A0A076LVR8</accession>